<feature type="transmembrane region" description="Helical" evidence="1">
    <location>
        <begin position="20"/>
        <end position="44"/>
    </location>
</feature>
<evidence type="ECO:0000256" key="1">
    <source>
        <dbReference type="SAM" id="Phobius"/>
    </source>
</evidence>
<feature type="non-terminal residue" evidence="2">
    <location>
        <position position="118"/>
    </location>
</feature>
<dbReference type="EMBL" id="KZ679133">
    <property type="protein sequence ID" value="PTB75975.1"/>
    <property type="molecule type" value="Genomic_DNA"/>
</dbReference>
<name>A0A2T4C377_TRILO</name>
<feature type="transmembrane region" description="Helical" evidence="1">
    <location>
        <begin position="93"/>
        <end position="113"/>
    </location>
</feature>
<protein>
    <submittedName>
        <fullName evidence="2">Uncharacterized protein</fullName>
    </submittedName>
</protein>
<keyword evidence="1" id="KW-0812">Transmembrane</keyword>
<proteinExistence type="predicted"/>
<dbReference type="Proteomes" id="UP000240760">
    <property type="component" value="Unassembled WGS sequence"/>
</dbReference>
<evidence type="ECO:0000313" key="3">
    <source>
        <dbReference type="Proteomes" id="UP000240760"/>
    </source>
</evidence>
<keyword evidence="1" id="KW-0472">Membrane</keyword>
<reference evidence="2 3" key="1">
    <citation type="submission" date="2016-07" db="EMBL/GenBank/DDBJ databases">
        <title>Multiple horizontal gene transfer events from other fungi enriched the ability of initially mycotrophic Trichoderma (Ascomycota) to feed on dead plant biomass.</title>
        <authorList>
            <consortium name="DOE Joint Genome Institute"/>
            <person name="Aerts A."/>
            <person name="Atanasova L."/>
            <person name="Chenthamara K."/>
            <person name="Zhang J."/>
            <person name="Grujic M."/>
            <person name="Henrissat B."/>
            <person name="Kuo A."/>
            <person name="Salamov A."/>
            <person name="Lipzen A."/>
            <person name="Labutti K."/>
            <person name="Barry K."/>
            <person name="Miao Y."/>
            <person name="Rahimi M.J."/>
            <person name="Shen Q."/>
            <person name="Grigoriev I.V."/>
            <person name="Kubicek C.P."/>
            <person name="Druzhinina I.S."/>
        </authorList>
    </citation>
    <scope>NUCLEOTIDE SEQUENCE [LARGE SCALE GENOMIC DNA]</scope>
    <source>
        <strain evidence="2 3">ATCC 18648</strain>
    </source>
</reference>
<organism evidence="2 3">
    <name type="scientific">Trichoderma longibrachiatum ATCC 18648</name>
    <dbReference type="NCBI Taxonomy" id="983965"/>
    <lineage>
        <taxon>Eukaryota</taxon>
        <taxon>Fungi</taxon>
        <taxon>Dikarya</taxon>
        <taxon>Ascomycota</taxon>
        <taxon>Pezizomycotina</taxon>
        <taxon>Sordariomycetes</taxon>
        <taxon>Hypocreomycetidae</taxon>
        <taxon>Hypocreales</taxon>
        <taxon>Hypocreaceae</taxon>
        <taxon>Trichoderma</taxon>
    </lineage>
</organism>
<dbReference type="OrthoDB" id="264392at2759"/>
<accession>A0A2T4C377</accession>
<sequence length="118" mass="12239">MWPFSSSSCAYDACAPPNPHAITAASLLSALPFAGVFLAANAVAVRHVFPKLSRAAHDDTRDGEDHVLPSHAPAALRQAHAEHGSKSWRQRGAAWAFGTTVGLAATLGALIMAEIVGA</sequence>
<keyword evidence="3" id="KW-1185">Reference proteome</keyword>
<dbReference type="STRING" id="983965.A0A2T4C377"/>
<keyword evidence="1" id="KW-1133">Transmembrane helix</keyword>
<dbReference type="AlphaFoldDB" id="A0A2T4C377"/>
<gene>
    <name evidence="2" type="ORF">M440DRAFT_1423055</name>
</gene>
<evidence type="ECO:0000313" key="2">
    <source>
        <dbReference type="EMBL" id="PTB75975.1"/>
    </source>
</evidence>